<keyword evidence="2" id="KW-1185">Reference proteome</keyword>
<reference evidence="1 2" key="1">
    <citation type="journal article" date="2022" name="Nat. Ecol. Evol.">
        <title>A masculinizing supergene underlies an exaggerated male reproductive morph in a spider.</title>
        <authorList>
            <person name="Hendrickx F."/>
            <person name="De Corte Z."/>
            <person name="Sonet G."/>
            <person name="Van Belleghem S.M."/>
            <person name="Kostlbacher S."/>
            <person name="Vangestel C."/>
        </authorList>
    </citation>
    <scope>NUCLEOTIDE SEQUENCE [LARGE SCALE GENOMIC DNA]</scope>
    <source>
        <strain evidence="1">W744_W776</strain>
    </source>
</reference>
<comment type="caution">
    <text evidence="1">The sequence shown here is derived from an EMBL/GenBank/DDBJ whole genome shotgun (WGS) entry which is preliminary data.</text>
</comment>
<dbReference type="Proteomes" id="UP000827092">
    <property type="component" value="Unassembled WGS sequence"/>
</dbReference>
<sequence length="74" mass="8967">MTGTKRTNSSFQSQPSIQHLNDRLRSFLQKEREREREREEKVTRREQQQKIPSTRLPIFIFLRIEKDLSTPILI</sequence>
<proteinExistence type="predicted"/>
<evidence type="ECO:0000313" key="1">
    <source>
        <dbReference type="EMBL" id="KAG8187116.1"/>
    </source>
</evidence>
<name>A0AAV6US05_9ARAC</name>
<protein>
    <submittedName>
        <fullName evidence="1">Uncharacterized protein</fullName>
    </submittedName>
</protein>
<dbReference type="AlphaFoldDB" id="A0AAV6US05"/>
<gene>
    <name evidence="1" type="ORF">JTE90_004862</name>
</gene>
<dbReference type="EMBL" id="JAFNEN010000278">
    <property type="protein sequence ID" value="KAG8187116.1"/>
    <property type="molecule type" value="Genomic_DNA"/>
</dbReference>
<organism evidence="1 2">
    <name type="scientific">Oedothorax gibbosus</name>
    <dbReference type="NCBI Taxonomy" id="931172"/>
    <lineage>
        <taxon>Eukaryota</taxon>
        <taxon>Metazoa</taxon>
        <taxon>Ecdysozoa</taxon>
        <taxon>Arthropoda</taxon>
        <taxon>Chelicerata</taxon>
        <taxon>Arachnida</taxon>
        <taxon>Araneae</taxon>
        <taxon>Araneomorphae</taxon>
        <taxon>Entelegynae</taxon>
        <taxon>Araneoidea</taxon>
        <taxon>Linyphiidae</taxon>
        <taxon>Erigoninae</taxon>
        <taxon>Oedothorax</taxon>
    </lineage>
</organism>
<accession>A0AAV6US05</accession>
<evidence type="ECO:0000313" key="2">
    <source>
        <dbReference type="Proteomes" id="UP000827092"/>
    </source>
</evidence>